<accession>A0A8T2R1U5</accession>
<dbReference type="EMBL" id="CM035435">
    <property type="protein sequence ID" value="KAH7289785.1"/>
    <property type="molecule type" value="Genomic_DNA"/>
</dbReference>
<dbReference type="EMBL" id="CM035435">
    <property type="protein sequence ID" value="KAH7289786.1"/>
    <property type="molecule type" value="Genomic_DNA"/>
</dbReference>
<dbReference type="OrthoDB" id="1912729at2759"/>
<comment type="caution">
    <text evidence="2">The sequence shown here is derived from an EMBL/GenBank/DDBJ whole genome shotgun (WGS) entry which is preliminary data.</text>
</comment>
<name>A0A8T2R1U5_CERRI</name>
<dbReference type="EMBL" id="CM035435">
    <property type="protein sequence ID" value="KAH7289784.1"/>
    <property type="molecule type" value="Genomic_DNA"/>
</dbReference>
<evidence type="ECO:0000256" key="1">
    <source>
        <dbReference type="SAM" id="MobiDB-lite"/>
    </source>
</evidence>
<reference evidence="2" key="1">
    <citation type="submission" date="2021-08" db="EMBL/GenBank/DDBJ databases">
        <title>WGS assembly of Ceratopteris richardii.</title>
        <authorList>
            <person name="Marchant D.B."/>
            <person name="Chen G."/>
            <person name="Jenkins J."/>
            <person name="Shu S."/>
            <person name="Leebens-Mack J."/>
            <person name="Grimwood J."/>
            <person name="Schmutz J."/>
            <person name="Soltis P."/>
            <person name="Soltis D."/>
            <person name="Chen Z.-H."/>
        </authorList>
    </citation>
    <scope>NUCLEOTIDE SEQUENCE</scope>
    <source>
        <strain evidence="2">Whitten #5841</strain>
        <tissue evidence="2">Leaf</tissue>
    </source>
</reference>
<evidence type="ECO:0000313" key="3">
    <source>
        <dbReference type="Proteomes" id="UP000825935"/>
    </source>
</evidence>
<sequence length="283" mass="30702">MAPSSLCSYRNVAPDGTHQREQSFFSQAGSSGLTFRNVTPLEYSTMSSDAKSIRELSSSSAGYLFDAYCKEEISSVSEYDSSDSGDELSPRSLADSCSNSSWARLGTAKDSLHVDEWVGKRGGLAIQDDLSDTKKKSMLHFLGRSVSDCNPLPASAKNKLLSRSSSTIAEGSARLIERTDIRNVTDDDFEELKGFIDLGFCFNETSHLSLGHTIPALEVYCAVAQNLQESPHNPMQGPSSAKSCSSISPTSHWKVSNPGDTPEEVKGRLRHWAQAVACNARLC</sequence>
<proteinExistence type="predicted"/>
<dbReference type="PANTHER" id="PTHR31865">
    <property type="entry name" value="OSJNBA0071G03.3 PROTEIN"/>
    <property type="match status" value="1"/>
</dbReference>
<feature type="compositionally biased region" description="Low complexity" evidence="1">
    <location>
        <begin position="239"/>
        <end position="251"/>
    </location>
</feature>
<feature type="region of interest" description="Disordered" evidence="1">
    <location>
        <begin position="79"/>
        <end position="98"/>
    </location>
</feature>
<dbReference type="EMBL" id="CM035435">
    <property type="protein sequence ID" value="KAH7289788.1"/>
    <property type="molecule type" value="Genomic_DNA"/>
</dbReference>
<dbReference type="Pfam" id="PF07939">
    <property type="entry name" value="DUF1685"/>
    <property type="match status" value="1"/>
</dbReference>
<keyword evidence="3" id="KW-1185">Reference proteome</keyword>
<dbReference type="InterPro" id="IPR012881">
    <property type="entry name" value="DUF1685"/>
</dbReference>
<dbReference type="PANTHER" id="PTHR31865:SF3">
    <property type="entry name" value="PHOSPHODIESTERASE EPSILON-1, PUTATIVE (DUF1685)-RELATED"/>
    <property type="match status" value="1"/>
</dbReference>
<protein>
    <submittedName>
        <fullName evidence="2">Uncharacterized protein</fullName>
    </submittedName>
</protein>
<evidence type="ECO:0000313" key="2">
    <source>
        <dbReference type="EMBL" id="KAH7289784.1"/>
    </source>
</evidence>
<gene>
    <name evidence="2" type="ORF">KP509_30G018800</name>
</gene>
<feature type="region of interest" description="Disordered" evidence="1">
    <location>
        <begin position="231"/>
        <end position="264"/>
    </location>
</feature>
<dbReference type="AlphaFoldDB" id="A0A8T2R1U5"/>
<dbReference type="Proteomes" id="UP000825935">
    <property type="component" value="Chromosome 30"/>
</dbReference>
<organism evidence="2 3">
    <name type="scientific">Ceratopteris richardii</name>
    <name type="common">Triangle waterfern</name>
    <dbReference type="NCBI Taxonomy" id="49495"/>
    <lineage>
        <taxon>Eukaryota</taxon>
        <taxon>Viridiplantae</taxon>
        <taxon>Streptophyta</taxon>
        <taxon>Embryophyta</taxon>
        <taxon>Tracheophyta</taxon>
        <taxon>Polypodiopsida</taxon>
        <taxon>Polypodiidae</taxon>
        <taxon>Polypodiales</taxon>
        <taxon>Pteridineae</taxon>
        <taxon>Pteridaceae</taxon>
        <taxon>Parkerioideae</taxon>
        <taxon>Ceratopteris</taxon>
    </lineage>
</organism>